<dbReference type="Pfam" id="PF01522">
    <property type="entry name" value="Polysacc_deac_1"/>
    <property type="match status" value="1"/>
</dbReference>
<dbReference type="InterPro" id="IPR002509">
    <property type="entry name" value="NODB_dom"/>
</dbReference>
<name>A0A1M6EQ16_9CLOT</name>
<dbReference type="STRING" id="1121298.SAMN05444401_1654"/>
<dbReference type="GO" id="GO:0005975">
    <property type="term" value="P:carbohydrate metabolic process"/>
    <property type="evidence" value="ECO:0007669"/>
    <property type="project" value="InterPro"/>
</dbReference>
<feature type="domain" description="NodB homology" evidence="1">
    <location>
        <begin position="85"/>
        <end position="277"/>
    </location>
</feature>
<dbReference type="InterPro" id="IPR011330">
    <property type="entry name" value="Glyco_hydro/deAcase_b/a-brl"/>
</dbReference>
<evidence type="ECO:0000313" key="2">
    <source>
        <dbReference type="EMBL" id="SHI87552.1"/>
    </source>
</evidence>
<dbReference type="PANTHER" id="PTHR10587">
    <property type="entry name" value="GLYCOSYL TRANSFERASE-RELATED"/>
    <property type="match status" value="1"/>
</dbReference>
<dbReference type="Gene3D" id="3.20.20.370">
    <property type="entry name" value="Glycoside hydrolase/deacetylase"/>
    <property type="match status" value="1"/>
</dbReference>
<dbReference type="InterPro" id="IPR050248">
    <property type="entry name" value="Polysacc_deacetylase_ArnD"/>
</dbReference>
<evidence type="ECO:0000259" key="1">
    <source>
        <dbReference type="PROSITE" id="PS51677"/>
    </source>
</evidence>
<dbReference type="Proteomes" id="UP000184080">
    <property type="component" value="Unassembled WGS sequence"/>
</dbReference>
<dbReference type="SUPFAM" id="SSF88713">
    <property type="entry name" value="Glycoside hydrolase/deacetylase"/>
    <property type="match status" value="1"/>
</dbReference>
<organism evidence="2 3">
    <name type="scientific">Clostridium amylolyticum</name>
    <dbReference type="NCBI Taxonomy" id="1121298"/>
    <lineage>
        <taxon>Bacteria</taxon>
        <taxon>Bacillati</taxon>
        <taxon>Bacillota</taxon>
        <taxon>Clostridia</taxon>
        <taxon>Eubacteriales</taxon>
        <taxon>Clostridiaceae</taxon>
        <taxon>Clostridium</taxon>
    </lineage>
</organism>
<dbReference type="OrthoDB" id="258610at2"/>
<sequence>MRYLSKKPYILKEKICFIGLLLIICAFRLIKIQYFHPKDTIPVPPIAQEEFGNFITEEIPPEPIPKKTEKSVFAVKEILNDNLEYKAFLTFDDGPSSNTEKILEILNKYDIKATFFLVGTMVESQRDLVKKIHESGHSIGNHSYSHNVRYKNFSPKYFVNDIKRNDALLKEVLGKDFKTNLVRFPGGSFNLNSYKASLKSSGFEDINWNLSNGDTSAIKVPKSALLNNIYKETEDLNSTKNGHNLVILMHDLSPKDTTVEALPEVIEFLQKKGYKFCAISERN</sequence>
<gene>
    <name evidence="2" type="ORF">SAMN05444401_1654</name>
</gene>
<dbReference type="GO" id="GO:0016810">
    <property type="term" value="F:hydrolase activity, acting on carbon-nitrogen (but not peptide) bonds"/>
    <property type="evidence" value="ECO:0007669"/>
    <property type="project" value="InterPro"/>
</dbReference>
<dbReference type="RefSeq" id="WP_083599800.1">
    <property type="nucleotide sequence ID" value="NZ_FQZO01000002.1"/>
</dbReference>
<reference evidence="2 3" key="1">
    <citation type="submission" date="2016-11" db="EMBL/GenBank/DDBJ databases">
        <authorList>
            <person name="Jaros S."/>
            <person name="Januszkiewicz K."/>
            <person name="Wedrychowicz H."/>
        </authorList>
    </citation>
    <scope>NUCLEOTIDE SEQUENCE [LARGE SCALE GENOMIC DNA]</scope>
    <source>
        <strain evidence="2 3">DSM 21864</strain>
    </source>
</reference>
<accession>A0A1M6EQ16</accession>
<proteinExistence type="predicted"/>
<dbReference type="PANTHER" id="PTHR10587:SF125">
    <property type="entry name" value="POLYSACCHARIDE DEACETYLASE YHEN-RELATED"/>
    <property type="match status" value="1"/>
</dbReference>
<dbReference type="AlphaFoldDB" id="A0A1M6EQ16"/>
<keyword evidence="3" id="KW-1185">Reference proteome</keyword>
<dbReference type="PROSITE" id="PS51677">
    <property type="entry name" value="NODB"/>
    <property type="match status" value="1"/>
</dbReference>
<protein>
    <submittedName>
        <fullName evidence="2">Peptidoglycan/xylan/chitin deacetylase, PgdA/CDA1 family</fullName>
    </submittedName>
</protein>
<dbReference type="EMBL" id="FQZO01000002">
    <property type="protein sequence ID" value="SHI87552.1"/>
    <property type="molecule type" value="Genomic_DNA"/>
</dbReference>
<dbReference type="CDD" id="cd10944">
    <property type="entry name" value="CE4_SmPgdA_like"/>
    <property type="match status" value="1"/>
</dbReference>
<evidence type="ECO:0000313" key="3">
    <source>
        <dbReference type="Proteomes" id="UP000184080"/>
    </source>
</evidence>